<name>A0A7S4WFQ0_9DINO</name>
<dbReference type="AlphaFoldDB" id="A0A7S4WFQ0"/>
<organism evidence="3">
    <name type="scientific">Alexandrium monilatum</name>
    <dbReference type="NCBI Taxonomy" id="311494"/>
    <lineage>
        <taxon>Eukaryota</taxon>
        <taxon>Sar</taxon>
        <taxon>Alveolata</taxon>
        <taxon>Dinophyceae</taxon>
        <taxon>Gonyaulacales</taxon>
        <taxon>Pyrocystaceae</taxon>
        <taxon>Alexandrium</taxon>
    </lineage>
</organism>
<proteinExistence type="predicted"/>
<feature type="transmembrane region" description="Helical" evidence="2">
    <location>
        <begin position="203"/>
        <end position="234"/>
    </location>
</feature>
<gene>
    <name evidence="3" type="ORF">AMON00008_LOCUS65730</name>
</gene>
<evidence type="ECO:0000256" key="1">
    <source>
        <dbReference type="SAM" id="MobiDB-lite"/>
    </source>
</evidence>
<feature type="transmembrane region" description="Helical" evidence="2">
    <location>
        <begin position="254"/>
        <end position="274"/>
    </location>
</feature>
<keyword evidence="2" id="KW-0472">Membrane</keyword>
<sequence>MANVFRLLRRGKSGRITPRGTGPPGDAEPALGAEEEAPSVELPEDLHSFALLAALADGEQGWAGILLPVVSLNFLFVQLVLLLVICCDTSMPRCTGHSQCQLGQWCAPAYFSFSSHYSVDPGICTDCLEAYAMLNVSQGRPTSHPPTVIWSWLRLETLLARTASAGPEWIAAAADHCNRTDVMPFHCDFVVANRKLISGGSMLVLWMTVAMVAISALEDMNEAALAYVFLLTMLQRKEEPPRCAVLAVFWCNTILRLCVLPCGVAVTTCAVLLTSPPTATSFVMNGLVLTFITSLDDSAAQLLPETLVMRLQAAAQTPLFAAAARQSRDTIRNGCHRILALAVSGIIPLIVVHAEDLLAWPIFNVNYSMGPLCSTIPVCLVRIMFFSSLTVTLLRVTQICLIPSLMTHVLPSWSEPHARAVDLLLAPVFATVAFVFVVIGGLALHTLHL</sequence>
<protein>
    <submittedName>
        <fullName evidence="3">Uncharacterized protein</fullName>
    </submittedName>
</protein>
<feature type="transmembrane region" description="Helical" evidence="2">
    <location>
        <begin position="338"/>
        <end position="363"/>
    </location>
</feature>
<evidence type="ECO:0000256" key="2">
    <source>
        <dbReference type="SAM" id="Phobius"/>
    </source>
</evidence>
<keyword evidence="2" id="KW-1133">Transmembrane helix</keyword>
<keyword evidence="2" id="KW-0812">Transmembrane</keyword>
<feature type="compositionally biased region" description="Low complexity" evidence="1">
    <location>
        <begin position="14"/>
        <end position="32"/>
    </location>
</feature>
<dbReference type="EMBL" id="HBNR01091465">
    <property type="protein sequence ID" value="CAE4670740.1"/>
    <property type="molecule type" value="Transcribed_RNA"/>
</dbReference>
<accession>A0A7S4WFQ0</accession>
<evidence type="ECO:0000313" key="3">
    <source>
        <dbReference type="EMBL" id="CAE4670740.1"/>
    </source>
</evidence>
<feature type="transmembrane region" description="Helical" evidence="2">
    <location>
        <begin position="62"/>
        <end position="85"/>
    </location>
</feature>
<reference evidence="3" key="1">
    <citation type="submission" date="2021-01" db="EMBL/GenBank/DDBJ databases">
        <authorList>
            <person name="Corre E."/>
            <person name="Pelletier E."/>
            <person name="Niang G."/>
            <person name="Scheremetjew M."/>
            <person name="Finn R."/>
            <person name="Kale V."/>
            <person name="Holt S."/>
            <person name="Cochrane G."/>
            <person name="Meng A."/>
            <person name="Brown T."/>
            <person name="Cohen L."/>
        </authorList>
    </citation>
    <scope>NUCLEOTIDE SEQUENCE</scope>
    <source>
        <strain evidence="3">CCMP3105</strain>
    </source>
</reference>
<feature type="region of interest" description="Disordered" evidence="1">
    <location>
        <begin position="13"/>
        <end position="34"/>
    </location>
</feature>
<feature type="transmembrane region" description="Helical" evidence="2">
    <location>
        <begin position="423"/>
        <end position="444"/>
    </location>
</feature>
<feature type="transmembrane region" description="Helical" evidence="2">
    <location>
        <begin position="383"/>
        <end position="402"/>
    </location>
</feature>